<sequence length="556" mass="59266">MLLPGNFLRRVAGCGLGVGNNGGGGIGGGSRALSFLRGRRRVSVTHGHSHIKSHKSHDCHDIGQQRRMIQSLLARHKCVTVGLGSLESSSSSVTALSTAELKKRVISAVAQSLRVSSTDDAAVVLVSRSLAPWLEDQAFMAELLEATTISEDEAGTGRELSVLSAAVDEVPQFQGAPSSSEGLSVLRGSAIRVLPGLWEVGSNHQTSSSPSSSFPQQQPSFLEFRLPGLQPKAAEPLQVTVPLANTIFTTGKPHALFASKWRHDPAAAARKGLSMAASVDKTTQTILLPGHDQVPSKSSASTVYTALVPVTRPHKIVAGLGNILRQVEVGVKPEPASKELEAIIPTLLKKRLEHSESDELTYSGPVGVWALIMPKDTVDQFPILNPLDVENYDPSNEWDLVYQTSHAMDGLIAAGCQLRKILSGGGGWGLKQGLLSLDPNTRYAREEHEDMESFIRSFKGEDATGGIVTPGSYVQFLTEVIPPTETTRPKLAWPSDCPTFAIGTSGGKTSGEVETFPNLFGAVSSEGVYISSEENKAMTTKLDAPQSFVVSHASEQ</sequence>
<dbReference type="Proteomes" id="UP001174997">
    <property type="component" value="Unassembled WGS sequence"/>
</dbReference>
<name>A0AA40DDX5_9PEZI</name>
<evidence type="ECO:0000313" key="2">
    <source>
        <dbReference type="Proteomes" id="UP001174997"/>
    </source>
</evidence>
<dbReference type="EMBL" id="JAULSY010000007">
    <property type="protein sequence ID" value="KAK0673277.1"/>
    <property type="molecule type" value="Genomic_DNA"/>
</dbReference>
<accession>A0AA40DDX5</accession>
<keyword evidence="2" id="KW-1185">Reference proteome</keyword>
<organism evidence="1 2">
    <name type="scientific">Cercophora samala</name>
    <dbReference type="NCBI Taxonomy" id="330535"/>
    <lineage>
        <taxon>Eukaryota</taxon>
        <taxon>Fungi</taxon>
        <taxon>Dikarya</taxon>
        <taxon>Ascomycota</taxon>
        <taxon>Pezizomycotina</taxon>
        <taxon>Sordariomycetes</taxon>
        <taxon>Sordariomycetidae</taxon>
        <taxon>Sordariales</taxon>
        <taxon>Lasiosphaeriaceae</taxon>
        <taxon>Cercophora</taxon>
    </lineage>
</organism>
<comment type="caution">
    <text evidence="1">The sequence shown here is derived from an EMBL/GenBank/DDBJ whole genome shotgun (WGS) entry which is preliminary data.</text>
</comment>
<evidence type="ECO:0000313" key="1">
    <source>
        <dbReference type="EMBL" id="KAK0673277.1"/>
    </source>
</evidence>
<protein>
    <submittedName>
        <fullName evidence="1">Uncharacterized protein</fullName>
    </submittedName>
</protein>
<dbReference type="AlphaFoldDB" id="A0AA40DDX5"/>
<gene>
    <name evidence="1" type="ORF">QBC41DRAFT_311893</name>
</gene>
<proteinExistence type="predicted"/>
<reference evidence="1" key="1">
    <citation type="submission" date="2023-06" db="EMBL/GenBank/DDBJ databases">
        <title>Genome-scale phylogeny and comparative genomics of the fungal order Sordariales.</title>
        <authorList>
            <consortium name="Lawrence Berkeley National Laboratory"/>
            <person name="Hensen N."/>
            <person name="Bonometti L."/>
            <person name="Westerberg I."/>
            <person name="Brannstrom I.O."/>
            <person name="Guillou S."/>
            <person name="Cros-Aarteil S."/>
            <person name="Calhoun S."/>
            <person name="Haridas S."/>
            <person name="Kuo A."/>
            <person name="Mondo S."/>
            <person name="Pangilinan J."/>
            <person name="Riley R."/>
            <person name="Labutti K."/>
            <person name="Andreopoulos B."/>
            <person name="Lipzen A."/>
            <person name="Chen C."/>
            <person name="Yanf M."/>
            <person name="Daum C."/>
            <person name="Ng V."/>
            <person name="Clum A."/>
            <person name="Steindorff A."/>
            <person name="Ohm R."/>
            <person name="Martin F."/>
            <person name="Silar P."/>
            <person name="Natvig D."/>
            <person name="Lalanne C."/>
            <person name="Gautier V."/>
            <person name="Ament-Velasquez S.L."/>
            <person name="Kruys A."/>
            <person name="Hutchinson M.I."/>
            <person name="Powell A.J."/>
            <person name="Barry K."/>
            <person name="Miller A.N."/>
            <person name="Grigoriev I.V."/>
            <person name="Debuchy R."/>
            <person name="Gladieux P."/>
            <person name="Thoren M.H."/>
            <person name="Johannesson H."/>
        </authorList>
    </citation>
    <scope>NUCLEOTIDE SEQUENCE</scope>
    <source>
        <strain evidence="1">CBS 307.81</strain>
    </source>
</reference>